<feature type="binding site" evidence="6">
    <location>
        <position position="61"/>
    </location>
    <ligand>
        <name>Zn(2+)</name>
        <dbReference type="ChEBI" id="CHEBI:29105"/>
        <label>1</label>
    </ligand>
</feature>
<dbReference type="EMBL" id="LN824141">
    <property type="protein sequence ID" value="CEP77396.1"/>
    <property type="molecule type" value="Genomic_DNA"/>
</dbReference>
<dbReference type="AlphaFoldDB" id="A0A0C7NHE9"/>
<keyword evidence="3 6" id="KW-0479">Metal-binding</keyword>
<dbReference type="OrthoDB" id="9765462at2"/>
<proteinExistence type="inferred from homology"/>
<evidence type="ECO:0000256" key="6">
    <source>
        <dbReference type="HAMAP-Rule" id="MF_00220"/>
    </source>
</evidence>
<feature type="binding site" evidence="6">
    <location>
        <position position="93"/>
    </location>
    <ligand>
        <name>substrate</name>
    </ligand>
</feature>
<dbReference type="InterPro" id="IPR002195">
    <property type="entry name" value="Dihydroorotase_CS"/>
</dbReference>
<dbReference type="RefSeq" id="WP_045087030.1">
    <property type="nucleotide sequence ID" value="NZ_LN824141.1"/>
</dbReference>
<evidence type="ECO:0000256" key="5">
    <source>
        <dbReference type="ARBA" id="ARBA00022975"/>
    </source>
</evidence>
<comment type="function">
    <text evidence="1 6">Catalyzes the reversible cyclization of carbamoyl aspartate to dihydroorotate.</text>
</comment>
<keyword evidence="4 6" id="KW-0378">Hydrolase</keyword>
<sequence>MKILIKNANTTSHSTNGIKNIVIENERISQISDTEIEGNFNLVIDAKFKKLIPGLIDMHVHLRDPGFEERENLETGLKAALNGGVTSVGVMPNTDPCIDNPYLVDYLNLKSEKLNLAKLFSISAVTKKREGKELVEMEKISNRGIVAFSDDGNPVEDPYLLLRALEITKKIKKPIINHCEVKELSKLGCIREGFYSNYYGISGVPDVAESIMVARDIEMARYTQSHIHIAHLSTKSSVDLIRNAKTKNIPVTSEVTHNHLLFTDKSISDFSSSKKVNPPLPTIDDQLALIEGIKDGTIDIIVSDHAPYTKEEKSVDFTKAPYGISGVETLLSSLILISKNHEIDFSRLIDKVTYFPAKIFDLGLIGDIKEGYLADLVLLDLEKEWLVEEKSLVSKGKNTPFLGSTLPGKIEMVMVSGVIKIIGGRFTWN</sequence>
<dbReference type="PANTHER" id="PTHR43668">
    <property type="entry name" value="ALLANTOINASE"/>
    <property type="match status" value="1"/>
</dbReference>
<comment type="similarity">
    <text evidence="2 6">Belongs to the metallo-dependent hydrolases superfamily. DHOase family. Class I DHOase subfamily.</text>
</comment>
<evidence type="ECO:0000256" key="1">
    <source>
        <dbReference type="ARBA" id="ARBA00002368"/>
    </source>
</evidence>
<feature type="binding site" evidence="6">
    <location>
        <begin position="61"/>
        <end position="63"/>
    </location>
    <ligand>
        <name>substrate</name>
    </ligand>
</feature>
<comment type="catalytic activity">
    <reaction evidence="6">
        <text>(S)-dihydroorotate + H2O = N-carbamoyl-L-aspartate + H(+)</text>
        <dbReference type="Rhea" id="RHEA:24296"/>
        <dbReference type="ChEBI" id="CHEBI:15377"/>
        <dbReference type="ChEBI" id="CHEBI:15378"/>
        <dbReference type="ChEBI" id="CHEBI:30864"/>
        <dbReference type="ChEBI" id="CHEBI:32814"/>
        <dbReference type="EC" id="3.5.2.3"/>
    </reaction>
</comment>
<feature type="binding site" evidence="6">
    <location>
        <position position="304"/>
    </location>
    <ligand>
        <name>Zn(2+)</name>
        <dbReference type="ChEBI" id="CHEBI:29105"/>
        <label>1</label>
    </ligand>
</feature>
<evidence type="ECO:0000313" key="8">
    <source>
        <dbReference type="EMBL" id="CEP77396.1"/>
    </source>
</evidence>
<dbReference type="InterPro" id="IPR006680">
    <property type="entry name" value="Amidohydro-rel"/>
</dbReference>
<dbReference type="InterPro" id="IPR004722">
    <property type="entry name" value="DHOase"/>
</dbReference>
<dbReference type="KEGG" id="dtn:DTL3_0062"/>
<feature type="binding site" evidence="6">
    <location>
        <position position="178"/>
    </location>
    <ligand>
        <name>Zn(2+)</name>
        <dbReference type="ChEBI" id="CHEBI:29105"/>
        <label>2</label>
    </ligand>
</feature>
<dbReference type="HOGENOM" id="CLU_015572_1_0_0"/>
<dbReference type="Gene3D" id="3.20.20.140">
    <property type="entry name" value="Metal-dependent hydrolases"/>
    <property type="match status" value="1"/>
</dbReference>
<evidence type="ECO:0000256" key="3">
    <source>
        <dbReference type="ARBA" id="ARBA00022723"/>
    </source>
</evidence>
<comment type="caution">
    <text evidence="6">Lacks conserved residue(s) required for the propagation of feature annotation.</text>
</comment>
<evidence type="ECO:0000256" key="2">
    <source>
        <dbReference type="ARBA" id="ARBA00010286"/>
    </source>
</evidence>
<dbReference type="GO" id="GO:0044205">
    <property type="term" value="P:'de novo' UMP biosynthetic process"/>
    <property type="evidence" value="ECO:0007669"/>
    <property type="project" value="UniProtKB-UniRule"/>
</dbReference>
<dbReference type="PROSITE" id="PS00482">
    <property type="entry name" value="DIHYDROOROTASE_1"/>
    <property type="match status" value="1"/>
</dbReference>
<dbReference type="GO" id="GO:0008270">
    <property type="term" value="F:zinc ion binding"/>
    <property type="evidence" value="ECO:0007669"/>
    <property type="project" value="UniProtKB-UniRule"/>
</dbReference>
<feature type="active site" evidence="6">
    <location>
        <position position="304"/>
    </location>
</feature>
<feature type="binding site" evidence="6">
    <location>
        <position position="231"/>
    </location>
    <ligand>
        <name>Zn(2+)</name>
        <dbReference type="ChEBI" id="CHEBI:29105"/>
        <label>2</label>
    </ligand>
</feature>
<comment type="pathway">
    <text evidence="6">Pyrimidine metabolism; UMP biosynthesis via de novo pathway; (S)-dihydroorotate from bicarbonate: step 3/3.</text>
</comment>
<dbReference type="CDD" id="cd01317">
    <property type="entry name" value="DHOase_IIa"/>
    <property type="match status" value="1"/>
</dbReference>
<dbReference type="InterPro" id="IPR011059">
    <property type="entry name" value="Metal-dep_hydrolase_composite"/>
</dbReference>
<accession>A0A0C7NHE9</accession>
<dbReference type="PANTHER" id="PTHR43668:SF2">
    <property type="entry name" value="ALLANTOINASE"/>
    <property type="match status" value="1"/>
</dbReference>
<keyword evidence="6" id="KW-0862">Zinc</keyword>
<keyword evidence="5 6" id="KW-0665">Pyrimidine biosynthesis</keyword>
<dbReference type="SUPFAM" id="SSF51556">
    <property type="entry name" value="Metallo-dependent hydrolases"/>
    <property type="match status" value="1"/>
</dbReference>
<evidence type="ECO:0000256" key="4">
    <source>
        <dbReference type="ARBA" id="ARBA00022801"/>
    </source>
</evidence>
<dbReference type="GO" id="GO:0005737">
    <property type="term" value="C:cytoplasm"/>
    <property type="evidence" value="ECO:0007669"/>
    <property type="project" value="TreeGrafter"/>
</dbReference>
<dbReference type="EC" id="3.5.2.3" evidence="6"/>
<dbReference type="STRING" id="1006576.DTL3_0062"/>
<gene>
    <name evidence="6 8" type="primary">pyrC</name>
    <name evidence="8" type="ORF">DTL3_0062</name>
</gene>
<dbReference type="NCBIfam" id="TIGR00857">
    <property type="entry name" value="pyrC_multi"/>
    <property type="match status" value="1"/>
</dbReference>
<evidence type="ECO:0000259" key="7">
    <source>
        <dbReference type="Pfam" id="PF01979"/>
    </source>
</evidence>
<dbReference type="PATRIC" id="fig|1006576.9.peg.59"/>
<comment type="cofactor">
    <cofactor evidence="6">
        <name>Zn(2+)</name>
        <dbReference type="ChEBI" id="CHEBI:29105"/>
    </cofactor>
    <text evidence="6">Binds 2 Zn(2+) ions per subunit.</text>
</comment>
<dbReference type="Gene3D" id="2.30.40.10">
    <property type="entry name" value="Urease, subunit C, domain 1"/>
    <property type="match status" value="1"/>
</dbReference>
<dbReference type="HAMAP" id="MF_00220_B">
    <property type="entry name" value="PyrC_classI_B"/>
    <property type="match status" value="1"/>
</dbReference>
<dbReference type="GO" id="GO:0004038">
    <property type="term" value="F:allantoinase activity"/>
    <property type="evidence" value="ECO:0007669"/>
    <property type="project" value="TreeGrafter"/>
</dbReference>
<name>A0A0C7NHE9_DEFTU</name>
<reference evidence="9" key="1">
    <citation type="submission" date="2014-11" db="EMBL/GenBank/DDBJ databases">
        <authorList>
            <person name="Wibberg D."/>
        </authorList>
    </citation>
    <scope>NUCLEOTIDE SEQUENCE [LARGE SCALE GENOMIC DNA]</scope>
    <source>
        <strain evidence="9">L3</strain>
    </source>
</reference>
<dbReference type="SUPFAM" id="SSF51338">
    <property type="entry name" value="Composite domain of metallo-dependent hydrolases"/>
    <property type="match status" value="1"/>
</dbReference>
<feature type="binding site" evidence="6">
    <location>
        <position position="151"/>
    </location>
    <ligand>
        <name>Zn(2+)</name>
        <dbReference type="ChEBI" id="CHEBI:29105"/>
        <label>2</label>
    </ligand>
</feature>
<evidence type="ECO:0000313" key="9">
    <source>
        <dbReference type="Proteomes" id="UP000032809"/>
    </source>
</evidence>
<dbReference type="InterPro" id="IPR032466">
    <property type="entry name" value="Metal_Hydrolase"/>
</dbReference>
<feature type="binding site" evidence="6">
    <location>
        <position position="277"/>
    </location>
    <ligand>
        <name>substrate</name>
    </ligand>
</feature>
<dbReference type="GO" id="GO:0006145">
    <property type="term" value="P:purine nucleobase catabolic process"/>
    <property type="evidence" value="ECO:0007669"/>
    <property type="project" value="TreeGrafter"/>
</dbReference>
<organism evidence="8 9">
    <name type="scientific">Defluviitoga tunisiensis</name>
    <dbReference type="NCBI Taxonomy" id="1006576"/>
    <lineage>
        <taxon>Bacteria</taxon>
        <taxon>Thermotogati</taxon>
        <taxon>Thermotogota</taxon>
        <taxon>Thermotogae</taxon>
        <taxon>Petrotogales</taxon>
        <taxon>Petrotogaceae</taxon>
        <taxon>Defluviitoga</taxon>
    </lineage>
</organism>
<feature type="binding site" evidence="6">
    <location>
        <position position="151"/>
    </location>
    <ligand>
        <name>Zn(2+)</name>
        <dbReference type="ChEBI" id="CHEBI:29105"/>
        <label>1</label>
    </ligand>
</feature>
<protein>
    <recommendedName>
        <fullName evidence="6">Dihydroorotase</fullName>
        <shortName evidence="6">DHOase</shortName>
        <ecNumber evidence="6">3.5.2.3</ecNumber>
    </recommendedName>
</protein>
<dbReference type="GO" id="GO:0004151">
    <property type="term" value="F:dihydroorotase activity"/>
    <property type="evidence" value="ECO:0007669"/>
    <property type="project" value="UniProtKB-UniRule"/>
</dbReference>
<dbReference type="Pfam" id="PF01979">
    <property type="entry name" value="Amidohydro_1"/>
    <property type="match status" value="1"/>
</dbReference>
<dbReference type="InterPro" id="IPR050138">
    <property type="entry name" value="DHOase/Allantoinase_Hydrolase"/>
</dbReference>
<feature type="domain" description="Amidohydrolase-related" evidence="7">
    <location>
        <begin position="51"/>
        <end position="419"/>
    </location>
</feature>
<feature type="binding site" evidence="6">
    <location>
        <position position="59"/>
    </location>
    <ligand>
        <name>Zn(2+)</name>
        <dbReference type="ChEBI" id="CHEBI:29105"/>
        <label>1</label>
    </ligand>
</feature>
<dbReference type="UniPathway" id="UPA00070">
    <property type="reaction ID" value="UER00117"/>
</dbReference>
<dbReference type="Proteomes" id="UP000032809">
    <property type="component" value="Chromosome I"/>
</dbReference>
<keyword evidence="9" id="KW-1185">Reference proteome</keyword>